<feature type="domain" description="Enoyl-CoA hydratase/isomerase" evidence="6">
    <location>
        <begin position="389"/>
        <end position="507"/>
    </location>
</feature>
<gene>
    <name evidence="7" type="ORF">V6N11_056695</name>
</gene>
<sequence length="660" mass="74107">MVDALSALERLDGFSIFGFRVKVQLARHSSCRVMGKIRDSERFKQRQPEKLGSEPQKDKMNQVYGVIDPVKYDTLKNCVVGWCKRFIRAGRLAKELHDAGVRGVTIMSISGSKFLMIFKDSVQKQSFMEEHGGALEEWFKEIKDWSVDMEVVNRRAWIACHGIPIHAWSTGTFENIASKWGELISVDEKTVNPGSFSKAMFQVLTERFNRIDEVIELVVDSKKFKVRAVEVEPTFSPNSLWLDEETSSSNCDSSEACSSEKIINGQRDVAIEMPEKGREEERSVGENILEKREEKQEDRQGDDNSGGCFGGLSRRWGQFVYRAKVCETYGVFDKKFKLPKHQLNGFEDLRNIENSFKVASCLKSLKILELNEFDCVICMVLVEEKSFARILTLNRPKQLNALSFQMTSRLLELFLAYEEDPNVKLVILKGKGRAFCAGGDVADVVHAIRAGGWKARLNYFMKGYTLNYLMATYSKPQVSILNGIVMGGGNGISLHGRFRVVTEKTIWDSSQMKEPPISYQDSQDFLNKCDARAKFKGHMSKSIVTTVGLMHSSVTFFHASSNRYSKSLSGSICSHSKACIPATSPTLIKAIVNNTSKMDDFNATHIYSSNVGTEPSCLVDVRKRMRASYAKGTLKNLPSYLASSAITSKTTSTALQITLV</sequence>
<keyword evidence="8" id="KW-1185">Reference proteome</keyword>
<dbReference type="EMBL" id="JBBPBN010000009">
    <property type="protein sequence ID" value="KAK9032431.1"/>
    <property type="molecule type" value="Genomic_DNA"/>
</dbReference>
<evidence type="ECO:0000313" key="8">
    <source>
        <dbReference type="Proteomes" id="UP001396334"/>
    </source>
</evidence>
<dbReference type="Proteomes" id="UP001396334">
    <property type="component" value="Unassembled WGS sequence"/>
</dbReference>
<dbReference type="Pfam" id="PF16113">
    <property type="entry name" value="ECH_2"/>
    <property type="match status" value="1"/>
</dbReference>
<dbReference type="PANTHER" id="PTHR43176:SF3">
    <property type="entry name" value="3-HYDROXYISOBUTYRYL-COA HYDROLASE, MITOCHONDRIAL"/>
    <property type="match status" value="1"/>
</dbReference>
<evidence type="ECO:0000259" key="6">
    <source>
        <dbReference type="Pfam" id="PF16113"/>
    </source>
</evidence>
<dbReference type="InterPro" id="IPR045004">
    <property type="entry name" value="ECH_dom"/>
</dbReference>
<evidence type="ECO:0000256" key="3">
    <source>
        <dbReference type="ARBA" id="ARBA00022801"/>
    </source>
</evidence>
<comment type="pathway">
    <text evidence="4">Amino-acid degradation; L-valine degradation.</text>
</comment>
<evidence type="ECO:0000256" key="1">
    <source>
        <dbReference type="ARBA" id="ARBA00001709"/>
    </source>
</evidence>
<dbReference type="SUPFAM" id="SSF52096">
    <property type="entry name" value="ClpP/crotonase"/>
    <property type="match status" value="1"/>
</dbReference>
<protein>
    <recommendedName>
        <fullName evidence="2 4">3-hydroxyisobutyryl-CoA hydrolase</fullName>
        <shortName evidence="4">HIB-CoA hydrolase</shortName>
        <shortName evidence="4">HIBYL-CoA-H</shortName>
        <ecNumber evidence="2 4">3.1.2.4</ecNumber>
    </recommendedName>
    <alternativeName>
        <fullName evidence="4">3-hydroxyisobutyryl-coenzyme A hydrolase</fullName>
    </alternativeName>
</protein>
<comment type="catalytic activity">
    <reaction evidence="1 4">
        <text>3-hydroxy-2-methylpropanoyl-CoA + H2O = 3-hydroxy-2-methylpropanoate + CoA + H(+)</text>
        <dbReference type="Rhea" id="RHEA:20888"/>
        <dbReference type="ChEBI" id="CHEBI:11805"/>
        <dbReference type="ChEBI" id="CHEBI:15377"/>
        <dbReference type="ChEBI" id="CHEBI:15378"/>
        <dbReference type="ChEBI" id="CHEBI:57287"/>
        <dbReference type="ChEBI" id="CHEBI:57340"/>
        <dbReference type="EC" id="3.1.2.4"/>
    </reaction>
</comment>
<organism evidence="7 8">
    <name type="scientific">Hibiscus sabdariffa</name>
    <name type="common">roselle</name>
    <dbReference type="NCBI Taxonomy" id="183260"/>
    <lineage>
        <taxon>Eukaryota</taxon>
        <taxon>Viridiplantae</taxon>
        <taxon>Streptophyta</taxon>
        <taxon>Embryophyta</taxon>
        <taxon>Tracheophyta</taxon>
        <taxon>Spermatophyta</taxon>
        <taxon>Magnoliopsida</taxon>
        <taxon>eudicotyledons</taxon>
        <taxon>Gunneridae</taxon>
        <taxon>Pentapetalae</taxon>
        <taxon>rosids</taxon>
        <taxon>malvids</taxon>
        <taxon>Malvales</taxon>
        <taxon>Malvaceae</taxon>
        <taxon>Malvoideae</taxon>
        <taxon>Hibiscus</taxon>
    </lineage>
</organism>
<feature type="region of interest" description="Disordered" evidence="5">
    <location>
        <begin position="274"/>
        <end position="306"/>
    </location>
</feature>
<feature type="compositionally biased region" description="Basic and acidic residues" evidence="5">
    <location>
        <begin position="274"/>
        <end position="302"/>
    </location>
</feature>
<evidence type="ECO:0000256" key="5">
    <source>
        <dbReference type="SAM" id="MobiDB-lite"/>
    </source>
</evidence>
<dbReference type="PANTHER" id="PTHR43176">
    <property type="entry name" value="3-HYDROXYISOBUTYRYL-COA HYDROLASE-RELATED"/>
    <property type="match status" value="1"/>
</dbReference>
<accession>A0ABR2T4L1</accession>
<proteinExistence type="inferred from homology"/>
<dbReference type="InterPro" id="IPR032259">
    <property type="entry name" value="HIBYL-CoA-H"/>
</dbReference>
<dbReference type="CDD" id="cd06558">
    <property type="entry name" value="crotonase-like"/>
    <property type="match status" value="1"/>
</dbReference>
<dbReference type="InterPro" id="IPR029045">
    <property type="entry name" value="ClpP/crotonase-like_dom_sf"/>
</dbReference>
<evidence type="ECO:0000256" key="2">
    <source>
        <dbReference type="ARBA" id="ARBA00011915"/>
    </source>
</evidence>
<comment type="similarity">
    <text evidence="4">Belongs to the enoyl-CoA hydratase/isomerase family.</text>
</comment>
<name>A0ABR2T4L1_9ROSI</name>
<comment type="function">
    <text evidence="4">Hydrolyzes 3-hydroxyisobutyryl-CoA (HIBYL-CoA), a saline catabolite. Has high activity toward isobutyryl-CoA. Could be an isobutyryl-CoA dehydrogenase that functions in valine catabolism.</text>
</comment>
<reference evidence="7 8" key="1">
    <citation type="journal article" date="2024" name="G3 (Bethesda)">
        <title>Genome assembly of Hibiscus sabdariffa L. provides insights into metabolisms of medicinal natural products.</title>
        <authorList>
            <person name="Kim T."/>
        </authorList>
    </citation>
    <scope>NUCLEOTIDE SEQUENCE [LARGE SCALE GENOMIC DNA]</scope>
    <source>
        <strain evidence="7">TK-2024</strain>
        <tissue evidence="7">Old leaves</tissue>
    </source>
</reference>
<evidence type="ECO:0000256" key="4">
    <source>
        <dbReference type="RuleBase" id="RU369070"/>
    </source>
</evidence>
<evidence type="ECO:0000313" key="7">
    <source>
        <dbReference type="EMBL" id="KAK9032431.1"/>
    </source>
</evidence>
<keyword evidence="3 4" id="KW-0378">Hydrolase</keyword>
<dbReference type="Gene3D" id="3.90.226.10">
    <property type="entry name" value="2-enoyl-CoA Hydratase, Chain A, domain 1"/>
    <property type="match status" value="1"/>
</dbReference>
<comment type="caution">
    <text evidence="7">The sequence shown here is derived from an EMBL/GenBank/DDBJ whole genome shotgun (WGS) entry which is preliminary data.</text>
</comment>
<dbReference type="EC" id="3.1.2.4" evidence="2 4"/>